<protein>
    <recommendedName>
        <fullName evidence="3 9">MICOS complex subunit MIC13</fullName>
    </recommendedName>
</protein>
<organism evidence="10 11">
    <name type="scientific">Branchiostoma floridae</name>
    <name type="common">Florida lancelet</name>
    <name type="synonym">Amphioxus</name>
    <dbReference type="NCBI Taxonomy" id="7739"/>
    <lineage>
        <taxon>Eukaryota</taxon>
        <taxon>Metazoa</taxon>
        <taxon>Chordata</taxon>
        <taxon>Cephalochordata</taxon>
        <taxon>Leptocardii</taxon>
        <taxon>Amphioxiformes</taxon>
        <taxon>Branchiostomatidae</taxon>
        <taxon>Branchiostoma</taxon>
    </lineage>
</organism>
<dbReference type="InterPro" id="IPR026769">
    <property type="entry name" value="Mic13"/>
</dbReference>
<evidence type="ECO:0000256" key="8">
    <source>
        <dbReference type="ARBA" id="ARBA00023136"/>
    </source>
</evidence>
<comment type="subcellular location">
    <subcellularLocation>
        <location evidence="1 9">Mitochondrion inner membrane</location>
        <topology evidence="1 9">Single-pass membrane protein</topology>
    </subcellularLocation>
</comment>
<keyword evidence="8" id="KW-0472">Membrane</keyword>
<reference evidence="10" key="1">
    <citation type="journal article" date="2020" name="Nat. Ecol. Evol.">
        <title>Deeply conserved synteny resolves early events in vertebrate evolution.</title>
        <authorList>
            <person name="Simakov O."/>
            <person name="Marletaz F."/>
            <person name="Yue J.X."/>
            <person name="O'Connell B."/>
            <person name="Jenkins J."/>
            <person name="Brandt A."/>
            <person name="Calef R."/>
            <person name="Tung C.H."/>
            <person name="Huang T.K."/>
            <person name="Schmutz J."/>
            <person name="Satoh N."/>
            <person name="Yu J.K."/>
            <person name="Putnam N.H."/>
            <person name="Green R.E."/>
            <person name="Rokhsar D.S."/>
        </authorList>
    </citation>
    <scope>NUCLEOTIDE SEQUENCE [LARGE SCALE GENOMIC DNA]</scope>
    <source>
        <strain evidence="10">S238N-H82</strain>
    </source>
</reference>
<name>A0A9J7MJW8_BRAFL</name>
<dbReference type="RefSeq" id="XP_035670307.1">
    <property type="nucleotide sequence ID" value="XM_035814414.1"/>
</dbReference>
<comment type="subunit">
    <text evidence="9">Component of the mitochondrial contact site and cristae organizing system (MICOS) complex.</text>
</comment>
<evidence type="ECO:0000256" key="3">
    <source>
        <dbReference type="ARBA" id="ARBA00018172"/>
    </source>
</evidence>
<sequence length="129" mass="13819">MGQRSATRSKMALSLVKNLTKIVIGGGALYVTYDQGIWGEGSQSTKALTRLSGQLVAKQPPYVKERLGGVQFPSTEEMAVSVRDNWNSGVMKVCSGLSAAPAFVGKYSEKATTSLALFIRQNLHPNVGK</sequence>
<evidence type="ECO:0000313" key="11">
    <source>
        <dbReference type="RefSeq" id="XP_035670307.1"/>
    </source>
</evidence>
<dbReference type="Pfam" id="PF15884">
    <property type="entry name" value="QIL1"/>
    <property type="match status" value="1"/>
</dbReference>
<evidence type="ECO:0000256" key="2">
    <source>
        <dbReference type="ARBA" id="ARBA00006771"/>
    </source>
</evidence>
<keyword evidence="10" id="KW-1185">Reference proteome</keyword>
<gene>
    <name evidence="11" type="primary">LOC118411914</name>
</gene>
<dbReference type="GO" id="GO:0061617">
    <property type="term" value="C:MICOS complex"/>
    <property type="evidence" value="ECO:0007669"/>
    <property type="project" value="UniProtKB-UniRule"/>
</dbReference>
<dbReference type="PANTHER" id="PTHR31816">
    <property type="entry name" value="MICOS COMPLEX SUBUNIT MIC13"/>
    <property type="match status" value="1"/>
</dbReference>
<keyword evidence="4" id="KW-0812">Transmembrane</keyword>
<accession>A0A9J7MJW8</accession>
<dbReference type="AlphaFoldDB" id="A0A9J7MJW8"/>
<dbReference type="PANTHER" id="PTHR31816:SF3">
    <property type="entry name" value="MICOS COMPLEX SUBUNIT MIC13"/>
    <property type="match status" value="1"/>
</dbReference>
<dbReference type="OMA" id="GWKYMKD"/>
<evidence type="ECO:0000256" key="4">
    <source>
        <dbReference type="ARBA" id="ARBA00022692"/>
    </source>
</evidence>
<keyword evidence="6" id="KW-1133">Transmembrane helix</keyword>
<proteinExistence type="inferred from homology"/>
<comment type="function">
    <text evidence="9">Component of the MICOS complex, a large protein complex of the mitochondrial inner membrane that plays crucial roles in the maintenance of crista junctions, inner membrane architecture, and formation of contact sites to the outer membrane.</text>
</comment>
<dbReference type="GeneID" id="118411914"/>
<dbReference type="Proteomes" id="UP000001554">
    <property type="component" value="Chromosome 3"/>
</dbReference>
<evidence type="ECO:0000256" key="9">
    <source>
        <dbReference type="RuleBase" id="RU363009"/>
    </source>
</evidence>
<dbReference type="OrthoDB" id="5948578at2759"/>
<evidence type="ECO:0000256" key="1">
    <source>
        <dbReference type="ARBA" id="ARBA00004434"/>
    </source>
</evidence>
<comment type="similarity">
    <text evidence="2 9">Belongs to the MICOS complex subunit Mic13 family.</text>
</comment>
<evidence type="ECO:0000313" key="10">
    <source>
        <dbReference type="Proteomes" id="UP000001554"/>
    </source>
</evidence>
<dbReference type="KEGG" id="bfo:118411914"/>
<evidence type="ECO:0000256" key="5">
    <source>
        <dbReference type="ARBA" id="ARBA00022792"/>
    </source>
</evidence>
<evidence type="ECO:0000256" key="6">
    <source>
        <dbReference type="ARBA" id="ARBA00022989"/>
    </source>
</evidence>
<evidence type="ECO:0000256" key="7">
    <source>
        <dbReference type="ARBA" id="ARBA00023128"/>
    </source>
</evidence>
<reference evidence="11" key="2">
    <citation type="submission" date="2025-08" db="UniProtKB">
        <authorList>
            <consortium name="RefSeq"/>
        </authorList>
    </citation>
    <scope>IDENTIFICATION</scope>
    <source>
        <strain evidence="11">S238N-H82</strain>
        <tissue evidence="11">Testes</tissue>
    </source>
</reference>
<keyword evidence="7 9" id="KW-0496">Mitochondrion</keyword>
<keyword evidence="5 9" id="KW-0999">Mitochondrion inner membrane</keyword>